<accession>A0A016W071</accession>
<protein>
    <submittedName>
        <fullName evidence="1">Uncharacterized protein</fullName>
    </submittedName>
</protein>
<comment type="caution">
    <text evidence="1">The sequence shown here is derived from an EMBL/GenBank/DDBJ whole genome shotgun (WGS) entry which is preliminary data.</text>
</comment>
<gene>
    <name evidence="1" type="primary">Acey_s0002.g540</name>
    <name evidence="1" type="ORF">Y032_0002g540</name>
</gene>
<organism evidence="1 2">
    <name type="scientific">Ancylostoma ceylanicum</name>
    <dbReference type="NCBI Taxonomy" id="53326"/>
    <lineage>
        <taxon>Eukaryota</taxon>
        <taxon>Metazoa</taxon>
        <taxon>Ecdysozoa</taxon>
        <taxon>Nematoda</taxon>
        <taxon>Chromadorea</taxon>
        <taxon>Rhabditida</taxon>
        <taxon>Rhabditina</taxon>
        <taxon>Rhabditomorpha</taxon>
        <taxon>Strongyloidea</taxon>
        <taxon>Ancylostomatidae</taxon>
        <taxon>Ancylostomatinae</taxon>
        <taxon>Ancylostoma</taxon>
    </lineage>
</organism>
<sequence>MDDNNTTESSCKQVVSIWNMHETMKTMILLNDCQFYGSIFVNSFSLKTRGLRWRRTVHTSVTITMRTLK</sequence>
<evidence type="ECO:0000313" key="1">
    <source>
        <dbReference type="EMBL" id="EYC32981.1"/>
    </source>
</evidence>
<dbReference type="Proteomes" id="UP000024635">
    <property type="component" value="Unassembled WGS sequence"/>
</dbReference>
<proteinExistence type="predicted"/>
<evidence type="ECO:0000313" key="2">
    <source>
        <dbReference type="Proteomes" id="UP000024635"/>
    </source>
</evidence>
<dbReference type="EMBL" id="JARK01001338">
    <property type="protein sequence ID" value="EYC32981.1"/>
    <property type="molecule type" value="Genomic_DNA"/>
</dbReference>
<keyword evidence="2" id="KW-1185">Reference proteome</keyword>
<name>A0A016W071_9BILA</name>
<reference evidence="2" key="1">
    <citation type="journal article" date="2015" name="Nat. Genet.">
        <title>The genome and transcriptome of the zoonotic hookworm Ancylostoma ceylanicum identify infection-specific gene families.</title>
        <authorList>
            <person name="Schwarz E.M."/>
            <person name="Hu Y."/>
            <person name="Antoshechkin I."/>
            <person name="Miller M.M."/>
            <person name="Sternberg P.W."/>
            <person name="Aroian R.V."/>
        </authorList>
    </citation>
    <scope>NUCLEOTIDE SEQUENCE</scope>
    <source>
        <strain evidence="2">HY135</strain>
    </source>
</reference>
<dbReference type="AlphaFoldDB" id="A0A016W071"/>